<dbReference type="SUPFAM" id="SSF46785">
    <property type="entry name" value="Winged helix' DNA-binding domain"/>
    <property type="match status" value="1"/>
</dbReference>
<dbReference type="InterPro" id="IPR046342">
    <property type="entry name" value="CBS_dom_sf"/>
</dbReference>
<evidence type="ECO:0000256" key="1">
    <source>
        <dbReference type="ARBA" id="ARBA00022737"/>
    </source>
</evidence>
<dbReference type="OrthoDB" id="9793615at2"/>
<dbReference type="InterPro" id="IPR051462">
    <property type="entry name" value="CBS_domain-containing"/>
</dbReference>
<sequence>MIEFSARQLEIVDIVQKNEPITAEQIAEMLGVSKAAIRSDLAVLAMTGYIDAKPKVGYFRGNSVKRDGISSQLNTLLIKDIQGVPVVVQETASVHDAVIQLFLENVGTLMVVNQDGFLVGIISRKDLLKVTLGNPNASTMPVHLVMTRQPNIVTVSPEDTVLEAARKMVHFQVDSLPVVKRDNHSNLLVIGRITKTNMTQLLVDLAMEV</sequence>
<dbReference type="EMBL" id="CP041666">
    <property type="protein sequence ID" value="QDP39932.1"/>
    <property type="molecule type" value="Genomic_DNA"/>
</dbReference>
<dbReference type="AlphaFoldDB" id="A0A516KEU2"/>
<dbReference type="Gene3D" id="3.10.580.10">
    <property type="entry name" value="CBS-domain"/>
    <property type="match status" value="1"/>
</dbReference>
<dbReference type="KEGG" id="aqt:FN924_06990"/>
<dbReference type="InterPro" id="IPR036390">
    <property type="entry name" value="WH_DNA-bd_sf"/>
</dbReference>
<dbReference type="InterPro" id="IPR000644">
    <property type="entry name" value="CBS_dom"/>
</dbReference>
<dbReference type="Proteomes" id="UP000315215">
    <property type="component" value="Chromosome"/>
</dbReference>
<feature type="domain" description="CBS" evidence="3">
    <location>
        <begin position="146"/>
        <end position="209"/>
    </location>
</feature>
<evidence type="ECO:0000259" key="3">
    <source>
        <dbReference type="PROSITE" id="PS51371"/>
    </source>
</evidence>
<keyword evidence="5" id="KW-1185">Reference proteome</keyword>
<dbReference type="RefSeq" id="WP_143893010.1">
    <property type="nucleotide sequence ID" value="NZ_CP041666.1"/>
</dbReference>
<evidence type="ECO:0000313" key="4">
    <source>
        <dbReference type="EMBL" id="QDP39932.1"/>
    </source>
</evidence>
<dbReference type="InterPro" id="IPR036388">
    <property type="entry name" value="WH-like_DNA-bd_sf"/>
</dbReference>
<dbReference type="InterPro" id="IPR016842">
    <property type="entry name" value="UCP026546_HTH-CBS"/>
</dbReference>
<reference evidence="4 5" key="1">
    <citation type="submission" date="2019-07" db="EMBL/GenBank/DDBJ databases">
        <authorList>
            <person name="Li J."/>
        </authorList>
    </citation>
    <scope>NUCLEOTIDE SEQUENCE [LARGE SCALE GENOMIC DNA]</scope>
    <source>
        <strain evidence="4 5">TKL69</strain>
    </source>
</reference>
<dbReference type="SMART" id="SM00116">
    <property type="entry name" value="CBS"/>
    <property type="match status" value="2"/>
</dbReference>
<protein>
    <submittedName>
        <fullName evidence="4">Helix-turn-helix transcriptional regulator</fullName>
    </submittedName>
</protein>
<proteinExistence type="predicted"/>
<name>A0A516KEU2_9BACI</name>
<dbReference type="CDD" id="cd04617">
    <property type="entry name" value="CBS_pair_CcpN"/>
    <property type="match status" value="1"/>
</dbReference>
<dbReference type="Pfam" id="PF08279">
    <property type="entry name" value="HTH_11"/>
    <property type="match status" value="1"/>
</dbReference>
<dbReference type="PANTHER" id="PTHR48108:SF32">
    <property type="entry name" value="TRANSCRIPTIONAL REPRESSOR CCPN"/>
    <property type="match status" value="1"/>
</dbReference>
<evidence type="ECO:0000256" key="2">
    <source>
        <dbReference type="PROSITE-ProRule" id="PRU00703"/>
    </source>
</evidence>
<dbReference type="PROSITE" id="PS51371">
    <property type="entry name" value="CBS"/>
    <property type="match status" value="2"/>
</dbReference>
<dbReference type="PIRSF" id="PIRSF026546">
    <property type="entry name" value="UCP026546_CBS_YqzB"/>
    <property type="match status" value="1"/>
</dbReference>
<dbReference type="PANTHER" id="PTHR48108">
    <property type="entry name" value="CBS DOMAIN-CONTAINING PROTEIN CBSX2, CHLOROPLASTIC"/>
    <property type="match status" value="1"/>
</dbReference>
<keyword evidence="1" id="KW-0677">Repeat</keyword>
<feature type="domain" description="CBS" evidence="3">
    <location>
        <begin position="77"/>
        <end position="138"/>
    </location>
</feature>
<accession>A0A516KEU2</accession>
<dbReference type="Pfam" id="PF00571">
    <property type="entry name" value="CBS"/>
    <property type="match status" value="2"/>
</dbReference>
<organism evidence="4 5">
    <name type="scientific">Radiobacillus deserti</name>
    <dbReference type="NCBI Taxonomy" id="2594883"/>
    <lineage>
        <taxon>Bacteria</taxon>
        <taxon>Bacillati</taxon>
        <taxon>Bacillota</taxon>
        <taxon>Bacilli</taxon>
        <taxon>Bacillales</taxon>
        <taxon>Bacillaceae</taxon>
        <taxon>Radiobacillus</taxon>
    </lineage>
</organism>
<gene>
    <name evidence="4" type="ORF">FN924_06990</name>
</gene>
<keyword evidence="2" id="KW-0129">CBS domain</keyword>
<dbReference type="InterPro" id="IPR013196">
    <property type="entry name" value="HTH_11"/>
</dbReference>
<dbReference type="SUPFAM" id="SSF54631">
    <property type="entry name" value="CBS-domain pair"/>
    <property type="match status" value="1"/>
</dbReference>
<dbReference type="Gene3D" id="1.10.10.10">
    <property type="entry name" value="Winged helix-like DNA-binding domain superfamily/Winged helix DNA-binding domain"/>
    <property type="match status" value="1"/>
</dbReference>
<evidence type="ECO:0000313" key="5">
    <source>
        <dbReference type="Proteomes" id="UP000315215"/>
    </source>
</evidence>